<keyword evidence="2" id="KW-0732">Signal</keyword>
<dbReference type="Proteomes" id="UP001221686">
    <property type="component" value="Unassembled WGS sequence"/>
</dbReference>
<feature type="signal peptide" evidence="2">
    <location>
        <begin position="1"/>
        <end position="19"/>
    </location>
</feature>
<name>A0ABT5DXX6_9BACT</name>
<dbReference type="PROSITE" id="PS51257">
    <property type="entry name" value="PROKAR_LIPOPROTEIN"/>
    <property type="match status" value="1"/>
</dbReference>
<feature type="region of interest" description="Disordered" evidence="1">
    <location>
        <begin position="20"/>
        <end position="40"/>
    </location>
</feature>
<accession>A0ABT5DXX6</accession>
<feature type="region of interest" description="Disordered" evidence="1">
    <location>
        <begin position="53"/>
        <end position="115"/>
    </location>
</feature>
<evidence type="ECO:0000256" key="2">
    <source>
        <dbReference type="SAM" id="SignalP"/>
    </source>
</evidence>
<evidence type="ECO:0000256" key="1">
    <source>
        <dbReference type="SAM" id="MobiDB-lite"/>
    </source>
</evidence>
<evidence type="ECO:0000313" key="3">
    <source>
        <dbReference type="EMBL" id="MDC0718467.1"/>
    </source>
</evidence>
<sequence length="168" mass="17625">MSLRTLSLALAGLALTACAKKADTESAPPETAADVAAGPEDIDALEAQLAAREDQLRALGAPPPEMRMEAAKRAEHEDGDALAGAGDAKTKTEAQTAHGPAPSSAPTQPGTSPRRCESVCDITTSICQLRDHICDLAPRHDDEPRYQRACERATTDCEFATEACHACS</sequence>
<gene>
    <name evidence="3" type="ORF">POL25_16275</name>
</gene>
<comment type="caution">
    <text evidence="3">The sequence shown here is derived from an EMBL/GenBank/DDBJ whole genome shotgun (WGS) entry which is preliminary data.</text>
</comment>
<proteinExistence type="predicted"/>
<evidence type="ECO:0000313" key="4">
    <source>
        <dbReference type="Proteomes" id="UP001221686"/>
    </source>
</evidence>
<keyword evidence="4" id="KW-1185">Reference proteome</keyword>
<organism evidence="3 4">
    <name type="scientific">Nannocystis bainbridge</name>
    <dbReference type="NCBI Taxonomy" id="2995303"/>
    <lineage>
        <taxon>Bacteria</taxon>
        <taxon>Pseudomonadati</taxon>
        <taxon>Myxococcota</taxon>
        <taxon>Polyangia</taxon>
        <taxon>Nannocystales</taxon>
        <taxon>Nannocystaceae</taxon>
        <taxon>Nannocystis</taxon>
    </lineage>
</organism>
<feature type="compositionally biased region" description="Basic and acidic residues" evidence="1">
    <location>
        <begin position="66"/>
        <end position="76"/>
    </location>
</feature>
<dbReference type="RefSeq" id="WP_272086946.1">
    <property type="nucleotide sequence ID" value="NZ_JAQNDL010000001.1"/>
</dbReference>
<reference evidence="3 4" key="1">
    <citation type="submission" date="2022-11" db="EMBL/GenBank/DDBJ databases">
        <title>Minimal conservation of predation-associated metabolite biosynthetic gene clusters underscores biosynthetic potential of Myxococcota including descriptions for ten novel species: Archangium lansinium sp. nov., Myxococcus landrumus sp. nov., Nannocystis bai.</title>
        <authorList>
            <person name="Ahearne A."/>
            <person name="Stevens C."/>
            <person name="Dowd S."/>
        </authorList>
    </citation>
    <scope>NUCLEOTIDE SEQUENCE [LARGE SCALE GENOMIC DNA]</scope>
    <source>
        <strain evidence="3 4">BB15-2</strain>
    </source>
</reference>
<protein>
    <submittedName>
        <fullName evidence="3">Uncharacterized protein</fullName>
    </submittedName>
</protein>
<dbReference type="EMBL" id="JAQNDL010000001">
    <property type="protein sequence ID" value="MDC0718467.1"/>
    <property type="molecule type" value="Genomic_DNA"/>
</dbReference>
<feature type="chain" id="PRO_5045330538" evidence="2">
    <location>
        <begin position="20"/>
        <end position="168"/>
    </location>
</feature>